<evidence type="ECO:0000313" key="1">
    <source>
        <dbReference type="EMBL" id="GAA2439368.1"/>
    </source>
</evidence>
<sequence length="47" mass="5442">MGTAKMAAMTIKEVARHTVAEQRIGQASEDMWGRAYDRWYEMRYGGM</sequence>
<evidence type="ECO:0000313" key="2">
    <source>
        <dbReference type="Proteomes" id="UP001501638"/>
    </source>
</evidence>
<accession>A0ABN3JTY1</accession>
<protein>
    <submittedName>
        <fullName evidence="1">Uncharacterized protein</fullName>
    </submittedName>
</protein>
<name>A0ABN3JTY1_9ACTN</name>
<reference evidence="1 2" key="1">
    <citation type="journal article" date="2019" name="Int. J. Syst. Evol. Microbiol.">
        <title>The Global Catalogue of Microorganisms (GCM) 10K type strain sequencing project: providing services to taxonomists for standard genome sequencing and annotation.</title>
        <authorList>
            <consortium name="The Broad Institute Genomics Platform"/>
            <consortium name="The Broad Institute Genome Sequencing Center for Infectious Disease"/>
            <person name="Wu L."/>
            <person name="Ma J."/>
        </authorList>
    </citation>
    <scope>NUCLEOTIDE SEQUENCE [LARGE SCALE GENOMIC DNA]</scope>
    <source>
        <strain evidence="1 2">JCM 6305</strain>
    </source>
</reference>
<proteinExistence type="predicted"/>
<dbReference type="Proteomes" id="UP001501638">
    <property type="component" value="Unassembled WGS sequence"/>
</dbReference>
<dbReference type="EMBL" id="BAAASZ010000018">
    <property type="protein sequence ID" value="GAA2439368.1"/>
    <property type="molecule type" value="Genomic_DNA"/>
</dbReference>
<comment type="caution">
    <text evidence="1">The sequence shown here is derived from an EMBL/GenBank/DDBJ whole genome shotgun (WGS) entry which is preliminary data.</text>
</comment>
<organism evidence="1 2">
    <name type="scientific">Streptomyces macrosporus</name>
    <dbReference type="NCBI Taxonomy" id="44032"/>
    <lineage>
        <taxon>Bacteria</taxon>
        <taxon>Bacillati</taxon>
        <taxon>Actinomycetota</taxon>
        <taxon>Actinomycetes</taxon>
        <taxon>Kitasatosporales</taxon>
        <taxon>Streptomycetaceae</taxon>
        <taxon>Streptomyces</taxon>
    </lineage>
</organism>
<keyword evidence="2" id="KW-1185">Reference proteome</keyword>
<gene>
    <name evidence="1" type="ORF">GCM10010405_23390</name>
</gene>